<dbReference type="PANTHER" id="PTHR11610">
    <property type="entry name" value="LIPASE"/>
    <property type="match status" value="1"/>
</dbReference>
<feature type="region of interest" description="Disordered" evidence="1">
    <location>
        <begin position="1"/>
        <end position="36"/>
    </location>
</feature>
<reference evidence="3" key="1">
    <citation type="submission" date="2020-05" db="EMBL/GenBank/DDBJ databases">
        <authorList>
            <person name="Zhu T."/>
            <person name="Keshari N."/>
            <person name="Lu X."/>
        </authorList>
    </citation>
    <scope>NUCLEOTIDE SEQUENCE</scope>
    <source>
        <strain evidence="3">NK1-12</strain>
    </source>
</reference>
<dbReference type="InterPro" id="IPR018247">
    <property type="entry name" value="EF_Hand_1_Ca_BS"/>
</dbReference>
<protein>
    <submittedName>
        <fullName evidence="3">Alpha/beta fold hydrolase</fullName>
    </submittedName>
</protein>
<feature type="compositionally biased region" description="Polar residues" evidence="1">
    <location>
        <begin position="92"/>
        <end position="102"/>
    </location>
</feature>
<feature type="compositionally biased region" description="Low complexity" evidence="1">
    <location>
        <begin position="358"/>
        <end position="367"/>
    </location>
</feature>
<dbReference type="Gene3D" id="1.10.530.10">
    <property type="match status" value="1"/>
</dbReference>
<dbReference type="Gene3D" id="3.40.50.1820">
    <property type="entry name" value="alpha/beta hydrolase"/>
    <property type="match status" value="1"/>
</dbReference>
<evidence type="ECO:0000259" key="2">
    <source>
        <dbReference type="Pfam" id="PF00561"/>
    </source>
</evidence>
<dbReference type="Gene3D" id="2.60.120.380">
    <property type="match status" value="1"/>
</dbReference>
<dbReference type="Pfam" id="PF00561">
    <property type="entry name" value="Abhydrolase_1"/>
    <property type="match status" value="1"/>
</dbReference>
<evidence type="ECO:0000313" key="3">
    <source>
        <dbReference type="EMBL" id="WNZ24767.1"/>
    </source>
</evidence>
<evidence type="ECO:0000256" key="1">
    <source>
        <dbReference type="SAM" id="MobiDB-lite"/>
    </source>
</evidence>
<feature type="region of interest" description="Disordered" evidence="1">
    <location>
        <begin position="81"/>
        <end position="103"/>
    </location>
</feature>
<accession>A0AA97ALK9</accession>
<dbReference type="SUPFAM" id="SSF89260">
    <property type="entry name" value="Collagen-binding domain"/>
    <property type="match status" value="1"/>
</dbReference>
<dbReference type="PROSITE" id="PS00018">
    <property type="entry name" value="EF_HAND_1"/>
    <property type="match status" value="1"/>
</dbReference>
<name>A0AA97ALK9_9CYAN</name>
<dbReference type="SUPFAM" id="SSF53955">
    <property type="entry name" value="Lysozyme-like"/>
    <property type="match status" value="1"/>
</dbReference>
<dbReference type="GO" id="GO:0016298">
    <property type="term" value="F:lipase activity"/>
    <property type="evidence" value="ECO:0007669"/>
    <property type="project" value="InterPro"/>
</dbReference>
<feature type="compositionally biased region" description="Basic and acidic residues" evidence="1">
    <location>
        <begin position="676"/>
        <end position="686"/>
    </location>
</feature>
<proteinExistence type="predicted"/>
<dbReference type="InterPro" id="IPR029058">
    <property type="entry name" value="AB_hydrolase_fold"/>
</dbReference>
<dbReference type="RefSeq" id="WP_316430736.1">
    <property type="nucleotide sequence ID" value="NZ_CP053586.1"/>
</dbReference>
<dbReference type="InterPro" id="IPR000073">
    <property type="entry name" value="AB_hydrolase_1"/>
</dbReference>
<feature type="compositionally biased region" description="Polar residues" evidence="1">
    <location>
        <begin position="281"/>
        <end position="293"/>
    </location>
</feature>
<feature type="domain" description="AB hydrolase-1" evidence="2">
    <location>
        <begin position="435"/>
        <end position="567"/>
    </location>
</feature>
<feature type="region of interest" description="Disordered" evidence="1">
    <location>
        <begin position="340"/>
        <end position="370"/>
    </location>
</feature>
<feature type="region of interest" description="Disordered" evidence="1">
    <location>
        <begin position="676"/>
        <end position="695"/>
    </location>
</feature>
<feature type="region of interest" description="Disordered" evidence="1">
    <location>
        <begin position="249"/>
        <end position="306"/>
    </location>
</feature>
<dbReference type="GO" id="GO:0005615">
    <property type="term" value="C:extracellular space"/>
    <property type="evidence" value="ECO:0007669"/>
    <property type="project" value="TreeGrafter"/>
</dbReference>
<dbReference type="GO" id="GO:0017171">
    <property type="term" value="F:serine hydrolase activity"/>
    <property type="evidence" value="ECO:0007669"/>
    <property type="project" value="TreeGrafter"/>
</dbReference>
<dbReference type="AlphaFoldDB" id="A0AA97ALK9"/>
<keyword evidence="3" id="KW-0378">Hydrolase</keyword>
<dbReference type="SUPFAM" id="SSF53474">
    <property type="entry name" value="alpha/beta-Hydrolases"/>
    <property type="match status" value="1"/>
</dbReference>
<sequence length="716" mass="78300">MVTQRKFADYQSSSLSSQLDTTRHSSPLNASQLEPVLTPSRLESPAAIQINETEFTEQLSPHTKNSNWHSADEMEAGIRSTGVGRQAGRLTKPTQDSRSPHLSSEFLHKVDAIGQRLKIPGEYLMAIMGFETGGTYSPKIQNKTSGATGLIQFLPSTARSLGTSTEQLSKMSAVQQLDYVEKYFQPYAGKLRSLQDTYMAVFHPKSIGKPSDSVIARQGTKAFNWNKGLDTNQDGKITAAEATERVRKYLSEQRGEKLDQSSQTSHQPKVGEIPKTDPDGTISTAKNWGNLSDQTRRGSGSIGGEYDANDLVRFRVNDRTNVNINLRGLSADANIELIRDKNQNQQVDPGEIIESSRKSGSSPESLSQILGEKPLDRGDYFVRVSSNSDAKTPYNLEIASTKLDGRIRADKAPAGIYRYDASGKTDEGIDPNKETIVVTHGWNGDDDSASIRELAKAASKSGAQVLAIDWSSLAKSFELRPDIAAGRITPVAEWAQERLVKLGIKPEKTTLIGHSFGSYVSAEIGRKFVESGAGKVKNLVALDPAVRFDLDERTGRRDLPKPFRDVANNSLAFIASNGAQGLGGIPGNNDQAATAHNSFVVRFPLGASLTGPHSRVVDTFTDALHQGFLRLPSLTLPNHQDNYYNDLGRSLTPVPGHAIRVPGFAHEGSISVNWTGKKDDWSERDRRHPRSTGNPVYIEGLTRVVDNSGREETTWT</sequence>
<dbReference type="InterPro" id="IPR000734">
    <property type="entry name" value="TAG_lipase"/>
</dbReference>
<gene>
    <name evidence="3" type="ORF">HJG54_19245</name>
</gene>
<dbReference type="InterPro" id="IPR023346">
    <property type="entry name" value="Lysozyme-like_dom_sf"/>
</dbReference>
<dbReference type="PANTHER" id="PTHR11610:SF173">
    <property type="entry name" value="LIPASE DOMAIN-CONTAINING PROTEIN-RELATED"/>
    <property type="match status" value="1"/>
</dbReference>
<organism evidence="3">
    <name type="scientific">Leptolyngbya sp. NK1-12</name>
    <dbReference type="NCBI Taxonomy" id="2547451"/>
    <lineage>
        <taxon>Bacteria</taxon>
        <taxon>Bacillati</taxon>
        <taxon>Cyanobacteriota</taxon>
        <taxon>Cyanophyceae</taxon>
        <taxon>Leptolyngbyales</taxon>
        <taxon>Leptolyngbyaceae</taxon>
        <taxon>Leptolyngbya group</taxon>
        <taxon>Leptolyngbya</taxon>
    </lineage>
</organism>
<dbReference type="EMBL" id="CP053586">
    <property type="protein sequence ID" value="WNZ24767.1"/>
    <property type="molecule type" value="Genomic_DNA"/>
</dbReference>
<feature type="compositionally biased region" description="Basic and acidic residues" evidence="1">
    <location>
        <begin position="249"/>
        <end position="259"/>
    </location>
</feature>
<dbReference type="GO" id="GO:0016042">
    <property type="term" value="P:lipid catabolic process"/>
    <property type="evidence" value="ECO:0007669"/>
    <property type="project" value="TreeGrafter"/>
</dbReference>